<dbReference type="Proteomes" id="UP001367676">
    <property type="component" value="Unassembled WGS sequence"/>
</dbReference>
<dbReference type="SMART" id="SM00343">
    <property type="entry name" value="ZnF_C2HC"/>
    <property type="match status" value="2"/>
</dbReference>
<evidence type="ECO:0000313" key="4">
    <source>
        <dbReference type="EMBL" id="KAK7582392.1"/>
    </source>
</evidence>
<dbReference type="InterPro" id="IPR001878">
    <property type="entry name" value="Znf_CCHC"/>
</dbReference>
<gene>
    <name evidence="4" type="ORF">V9T40_013837</name>
</gene>
<organism evidence="4 5">
    <name type="scientific">Parthenolecanium corni</name>
    <dbReference type="NCBI Taxonomy" id="536013"/>
    <lineage>
        <taxon>Eukaryota</taxon>
        <taxon>Metazoa</taxon>
        <taxon>Ecdysozoa</taxon>
        <taxon>Arthropoda</taxon>
        <taxon>Hexapoda</taxon>
        <taxon>Insecta</taxon>
        <taxon>Pterygota</taxon>
        <taxon>Neoptera</taxon>
        <taxon>Paraneoptera</taxon>
        <taxon>Hemiptera</taxon>
        <taxon>Sternorrhyncha</taxon>
        <taxon>Coccoidea</taxon>
        <taxon>Coccidae</taxon>
        <taxon>Parthenolecanium</taxon>
    </lineage>
</organism>
<dbReference type="EMBL" id="JBBCAQ010000033">
    <property type="protein sequence ID" value="KAK7582392.1"/>
    <property type="molecule type" value="Genomic_DNA"/>
</dbReference>
<evidence type="ECO:0000313" key="5">
    <source>
        <dbReference type="Proteomes" id="UP001367676"/>
    </source>
</evidence>
<dbReference type="PROSITE" id="PS50158">
    <property type="entry name" value="ZF_CCHC"/>
    <property type="match status" value="1"/>
</dbReference>
<keyword evidence="1" id="KW-0479">Metal-binding</keyword>
<dbReference type="AlphaFoldDB" id="A0AAN9TDI7"/>
<name>A0AAN9TDI7_9HEMI</name>
<protein>
    <recommendedName>
        <fullName evidence="3">CCHC-type domain-containing protein</fullName>
    </recommendedName>
</protein>
<dbReference type="Gene3D" id="4.10.60.10">
    <property type="entry name" value="Zinc finger, CCHC-type"/>
    <property type="match status" value="1"/>
</dbReference>
<dbReference type="Pfam" id="PF00098">
    <property type="entry name" value="zf-CCHC"/>
    <property type="match status" value="1"/>
</dbReference>
<feature type="region of interest" description="Disordered" evidence="2">
    <location>
        <begin position="1"/>
        <end position="23"/>
    </location>
</feature>
<evidence type="ECO:0000259" key="3">
    <source>
        <dbReference type="PROSITE" id="PS50158"/>
    </source>
</evidence>
<sequence length="126" mass="14879">MSLHNTLKDLSLKENNQSKPKINNKEKIYPVNNQYPRFKSTNNFSNRFNDYNRVNKPFEKICYTCGKRGHVSAECYHNTSNKAHAFNIKNCNNCKKDGHTIDECRKRQIRNPMANIIKAYEEEFCK</sequence>
<dbReference type="GO" id="GO:0003676">
    <property type="term" value="F:nucleic acid binding"/>
    <property type="evidence" value="ECO:0007669"/>
    <property type="project" value="InterPro"/>
</dbReference>
<keyword evidence="1" id="KW-0862">Zinc</keyword>
<evidence type="ECO:0000256" key="1">
    <source>
        <dbReference type="PROSITE-ProRule" id="PRU00047"/>
    </source>
</evidence>
<reference evidence="4 5" key="1">
    <citation type="submission" date="2024-03" db="EMBL/GenBank/DDBJ databases">
        <title>Adaptation during the transition from Ophiocordyceps entomopathogen to insect associate is accompanied by gene loss and intensified selection.</title>
        <authorList>
            <person name="Ward C.M."/>
            <person name="Onetto C.A."/>
            <person name="Borneman A.R."/>
        </authorList>
    </citation>
    <scope>NUCLEOTIDE SEQUENCE [LARGE SCALE GENOMIC DNA]</scope>
    <source>
        <strain evidence="4">AWRI1</strain>
        <tissue evidence="4">Single Adult Female</tissue>
    </source>
</reference>
<keyword evidence="1" id="KW-0863">Zinc-finger</keyword>
<keyword evidence="5" id="KW-1185">Reference proteome</keyword>
<dbReference type="GO" id="GO:0008270">
    <property type="term" value="F:zinc ion binding"/>
    <property type="evidence" value="ECO:0007669"/>
    <property type="project" value="UniProtKB-KW"/>
</dbReference>
<comment type="caution">
    <text evidence="4">The sequence shown here is derived from an EMBL/GenBank/DDBJ whole genome shotgun (WGS) entry which is preliminary data.</text>
</comment>
<feature type="compositionally biased region" description="Basic and acidic residues" evidence="2">
    <location>
        <begin position="1"/>
        <end position="12"/>
    </location>
</feature>
<feature type="domain" description="CCHC-type" evidence="3">
    <location>
        <begin position="62"/>
        <end position="75"/>
    </location>
</feature>
<dbReference type="SUPFAM" id="SSF57756">
    <property type="entry name" value="Retrovirus zinc finger-like domains"/>
    <property type="match status" value="1"/>
</dbReference>
<dbReference type="InterPro" id="IPR036875">
    <property type="entry name" value="Znf_CCHC_sf"/>
</dbReference>
<proteinExistence type="predicted"/>
<accession>A0AAN9TDI7</accession>
<evidence type="ECO:0000256" key="2">
    <source>
        <dbReference type="SAM" id="MobiDB-lite"/>
    </source>
</evidence>